<accession>A0A4R2NLN9</accession>
<dbReference type="OrthoDB" id="7907064at2"/>
<evidence type="ECO:0000313" key="3">
    <source>
        <dbReference type="EMBL" id="TCP22470.1"/>
    </source>
</evidence>
<dbReference type="InterPro" id="IPR012495">
    <property type="entry name" value="TadE-like_dom"/>
</dbReference>
<dbReference type="Proteomes" id="UP000295733">
    <property type="component" value="Unassembled WGS sequence"/>
</dbReference>
<proteinExistence type="predicted"/>
<evidence type="ECO:0000256" key="1">
    <source>
        <dbReference type="SAM" id="Phobius"/>
    </source>
</evidence>
<comment type="caution">
    <text evidence="3">The sequence shown here is derived from an EMBL/GenBank/DDBJ whole genome shotgun (WGS) entry which is preliminary data.</text>
</comment>
<name>A0A4R2NLN9_RHOAD</name>
<dbReference type="EMBL" id="SLXL01000006">
    <property type="protein sequence ID" value="TCP22470.1"/>
    <property type="molecule type" value="Genomic_DNA"/>
</dbReference>
<protein>
    <submittedName>
        <fullName evidence="3">TadE-like protein</fullName>
    </submittedName>
</protein>
<feature type="transmembrane region" description="Helical" evidence="1">
    <location>
        <begin position="29"/>
        <end position="51"/>
    </location>
</feature>
<reference evidence="3 4" key="1">
    <citation type="submission" date="2019-03" db="EMBL/GenBank/DDBJ databases">
        <title>Genomic Encyclopedia of Type Strains, Phase IV (KMG-IV): sequencing the most valuable type-strain genomes for metagenomic binning, comparative biology and taxonomic classification.</title>
        <authorList>
            <person name="Goeker M."/>
        </authorList>
    </citation>
    <scope>NUCLEOTIDE SEQUENCE [LARGE SCALE GENOMIC DNA]</scope>
    <source>
        <strain evidence="3 4">DSM 2781</strain>
    </source>
</reference>
<gene>
    <name evidence="3" type="ORF">EV656_10656</name>
</gene>
<keyword evidence="4" id="KW-1185">Reference proteome</keyword>
<evidence type="ECO:0000313" key="4">
    <source>
        <dbReference type="Proteomes" id="UP000295733"/>
    </source>
</evidence>
<dbReference type="AlphaFoldDB" id="A0A4R2NLN9"/>
<keyword evidence="1" id="KW-0812">Transmembrane</keyword>
<sequence>MTAPSLISRLSTRLGRAARDDSGTSTVEFAILFPLVISVMLMSYETSIIMARQFMLDRAMDIAMRGLRLGSWPEITHAEFKEKVCENVPFGLECSDALAIEMVPVSKTTWTMPDGAITCVDRTEEIQPVTTFSQGPDNGLMMVRACMTIDPFFPGVGVGLKLDAAPQDGFYLTSTSFFVNEPGTGG</sequence>
<keyword evidence="1" id="KW-1133">Transmembrane helix</keyword>
<dbReference type="RefSeq" id="WP_132603177.1">
    <property type="nucleotide sequence ID" value="NZ_NRRP01000015.1"/>
</dbReference>
<evidence type="ECO:0000259" key="2">
    <source>
        <dbReference type="Pfam" id="PF07811"/>
    </source>
</evidence>
<keyword evidence="1" id="KW-0472">Membrane</keyword>
<dbReference type="Pfam" id="PF07811">
    <property type="entry name" value="TadE"/>
    <property type="match status" value="1"/>
</dbReference>
<organism evidence="3 4">
    <name type="scientific">Rhodovulum adriaticum</name>
    <name type="common">Rhodopseudomonas adriatica</name>
    <dbReference type="NCBI Taxonomy" id="35804"/>
    <lineage>
        <taxon>Bacteria</taxon>
        <taxon>Pseudomonadati</taxon>
        <taxon>Pseudomonadota</taxon>
        <taxon>Alphaproteobacteria</taxon>
        <taxon>Rhodobacterales</taxon>
        <taxon>Paracoccaceae</taxon>
        <taxon>Rhodovulum</taxon>
    </lineage>
</organism>
<feature type="domain" description="TadE-like" evidence="2">
    <location>
        <begin position="23"/>
        <end position="64"/>
    </location>
</feature>